<dbReference type="GO" id="GO:0016829">
    <property type="term" value="F:lyase activity"/>
    <property type="evidence" value="ECO:0007669"/>
    <property type="project" value="UniProtKB-KW"/>
</dbReference>
<dbReference type="eggNOG" id="COG2301">
    <property type="taxonomic scope" value="Bacteria"/>
</dbReference>
<dbReference type="GO" id="GO:0006107">
    <property type="term" value="P:oxaloacetate metabolic process"/>
    <property type="evidence" value="ECO:0007669"/>
    <property type="project" value="TreeGrafter"/>
</dbReference>
<dbReference type="InterPro" id="IPR015813">
    <property type="entry name" value="Pyrv/PenolPyrv_kinase-like_dom"/>
</dbReference>
<name>A0A1N6JIP3_9PROT</name>
<dbReference type="PANTHER" id="PTHR32308:SF10">
    <property type="entry name" value="CITRATE LYASE SUBUNIT BETA"/>
    <property type="match status" value="1"/>
</dbReference>
<reference evidence="5 6" key="1">
    <citation type="submission" date="2016-12" db="EMBL/GenBank/DDBJ databases">
        <authorList>
            <person name="Song W.-J."/>
            <person name="Kurnit D.M."/>
        </authorList>
    </citation>
    <scope>NUCLEOTIDE SEQUENCE [LARGE SCALE GENOMIC DNA]</scope>
    <source>
        <strain evidence="5 6">ATCC 49181</strain>
    </source>
</reference>
<dbReference type="AlphaFoldDB" id="A0A1N6JIP3"/>
<proteinExistence type="predicted"/>
<comment type="cofactor">
    <cofactor evidence="1">
        <name>Mg(2+)</name>
        <dbReference type="ChEBI" id="CHEBI:18420"/>
    </cofactor>
</comment>
<accession>A0A1N6JIP3</accession>
<dbReference type="SUPFAM" id="SSF51621">
    <property type="entry name" value="Phosphoenolpyruvate/pyruvate domain"/>
    <property type="match status" value="1"/>
</dbReference>
<evidence type="ECO:0000256" key="2">
    <source>
        <dbReference type="ARBA" id="ARBA00022723"/>
    </source>
</evidence>
<dbReference type="GO" id="GO:0000287">
    <property type="term" value="F:magnesium ion binding"/>
    <property type="evidence" value="ECO:0007669"/>
    <property type="project" value="TreeGrafter"/>
</dbReference>
<evidence type="ECO:0000313" key="6">
    <source>
        <dbReference type="Proteomes" id="UP000185062"/>
    </source>
</evidence>
<dbReference type="Proteomes" id="UP000185062">
    <property type="component" value="Unassembled WGS sequence"/>
</dbReference>
<gene>
    <name evidence="5" type="ORF">SAMN02743940_2651</name>
</gene>
<dbReference type="InterPro" id="IPR039480">
    <property type="entry name" value="C-C_Bond_Lyase-like"/>
</dbReference>
<evidence type="ECO:0000256" key="4">
    <source>
        <dbReference type="PIRSR" id="PIRSR015582-2"/>
    </source>
</evidence>
<keyword evidence="6" id="KW-1185">Reference proteome</keyword>
<keyword evidence="2 4" id="KW-0479">Metal-binding</keyword>
<sequence length="294" mass="33293">MREPVSYFDLGATLYTPCTNDKLSTVLKASPAMARSMVLCLEDAVKENELALALTNLKNALKTFSPNSGVKRFIRPRNPLVLAEILDYQNIDKIDGFVLPKFDLNTINLYKRVIEEQGKADFSYMPILETAQVFDNSAMVRLRTLLKLWGNKISCLRIGGNDLMNLLGIKRMKGITAYETPLRSIIDQLVIQFRPEGFELSAPVFDITEDLETLKREVTMDLAYGFFAKTAIHPTQVTVIENAFAQFSAGHQAQAEKVLDEDASAVFTFNGQMMERTCHQRWATRTRQFAIRYS</sequence>
<evidence type="ECO:0000313" key="5">
    <source>
        <dbReference type="EMBL" id="SIO44195.1"/>
    </source>
</evidence>
<dbReference type="PIRSF" id="PIRSF015582">
    <property type="entry name" value="Cit_lyase_B"/>
    <property type="match status" value="1"/>
</dbReference>
<dbReference type="PANTHER" id="PTHR32308">
    <property type="entry name" value="LYASE BETA SUBUNIT, PUTATIVE (AFU_ORTHOLOGUE AFUA_4G13030)-RELATED"/>
    <property type="match status" value="1"/>
</dbReference>
<evidence type="ECO:0000256" key="1">
    <source>
        <dbReference type="ARBA" id="ARBA00001946"/>
    </source>
</evidence>
<dbReference type="Pfam" id="PF15617">
    <property type="entry name" value="C-C_Bond_Lyase"/>
    <property type="match status" value="1"/>
</dbReference>
<keyword evidence="3 4" id="KW-0460">Magnesium</keyword>
<dbReference type="Gene3D" id="3.20.20.60">
    <property type="entry name" value="Phosphoenolpyruvate-binding domains"/>
    <property type="match status" value="1"/>
</dbReference>
<dbReference type="InterPro" id="IPR040442">
    <property type="entry name" value="Pyrv_kinase-like_dom_sf"/>
</dbReference>
<protein>
    <submittedName>
        <fullName evidence="5">Citrate lyase beta subunit</fullName>
    </submittedName>
</protein>
<keyword evidence="5" id="KW-0456">Lyase</keyword>
<organism evidence="5 6">
    <name type="scientific">Nitrosomonas cryotolerans ATCC 49181</name>
    <dbReference type="NCBI Taxonomy" id="1131553"/>
    <lineage>
        <taxon>Bacteria</taxon>
        <taxon>Pseudomonadati</taxon>
        <taxon>Pseudomonadota</taxon>
        <taxon>Betaproteobacteria</taxon>
        <taxon>Nitrosomonadales</taxon>
        <taxon>Nitrosomonadaceae</taxon>
        <taxon>Nitrosomonas</taxon>
    </lineage>
</organism>
<evidence type="ECO:0000256" key="3">
    <source>
        <dbReference type="ARBA" id="ARBA00022842"/>
    </source>
</evidence>
<feature type="binding site" evidence="4">
    <location>
        <position position="162"/>
    </location>
    <ligand>
        <name>Mg(2+)</name>
        <dbReference type="ChEBI" id="CHEBI:18420"/>
    </ligand>
</feature>
<dbReference type="InterPro" id="IPR011206">
    <property type="entry name" value="Citrate_lyase_beta/mcl1/mcl2"/>
</dbReference>
<dbReference type="STRING" id="44575.SAMN05216419_102923"/>
<dbReference type="EMBL" id="FSRO01000001">
    <property type="protein sequence ID" value="SIO44195.1"/>
    <property type="molecule type" value="Genomic_DNA"/>
</dbReference>
<dbReference type="RefSeq" id="WP_051537633.1">
    <property type="nucleotide sequence ID" value="NZ_FSRO01000001.1"/>
</dbReference>